<name>X1JBG8_9ZZZZ</name>
<comment type="caution">
    <text evidence="1">The sequence shown here is derived from an EMBL/GenBank/DDBJ whole genome shotgun (WGS) entry which is preliminary data.</text>
</comment>
<feature type="non-terminal residue" evidence="1">
    <location>
        <position position="1"/>
    </location>
</feature>
<dbReference type="AlphaFoldDB" id="X1JBG8"/>
<dbReference type="EMBL" id="BARU01039233">
    <property type="protein sequence ID" value="GAH78860.1"/>
    <property type="molecule type" value="Genomic_DNA"/>
</dbReference>
<evidence type="ECO:0000313" key="1">
    <source>
        <dbReference type="EMBL" id="GAH78860.1"/>
    </source>
</evidence>
<sequence>VFIFKFSNYFFINFYTSIKEPIKSHSSKKTDNLLKLHL</sequence>
<reference evidence="1" key="1">
    <citation type="journal article" date="2014" name="Front. Microbiol.">
        <title>High frequency of phylogenetically diverse reductive dehalogenase-homologous genes in deep subseafloor sedimentary metagenomes.</title>
        <authorList>
            <person name="Kawai M."/>
            <person name="Futagami T."/>
            <person name="Toyoda A."/>
            <person name="Takaki Y."/>
            <person name="Nishi S."/>
            <person name="Hori S."/>
            <person name="Arai W."/>
            <person name="Tsubouchi T."/>
            <person name="Morono Y."/>
            <person name="Uchiyama I."/>
            <person name="Ito T."/>
            <person name="Fujiyama A."/>
            <person name="Inagaki F."/>
            <person name="Takami H."/>
        </authorList>
    </citation>
    <scope>NUCLEOTIDE SEQUENCE</scope>
    <source>
        <strain evidence="1">Expedition CK06-06</strain>
    </source>
</reference>
<gene>
    <name evidence="1" type="ORF">S03H2_60837</name>
</gene>
<proteinExistence type="predicted"/>
<accession>X1JBG8</accession>
<organism evidence="1">
    <name type="scientific">marine sediment metagenome</name>
    <dbReference type="NCBI Taxonomy" id="412755"/>
    <lineage>
        <taxon>unclassified sequences</taxon>
        <taxon>metagenomes</taxon>
        <taxon>ecological metagenomes</taxon>
    </lineage>
</organism>
<protein>
    <submittedName>
        <fullName evidence="1">Uncharacterized protein</fullName>
    </submittedName>
</protein>